<evidence type="ECO:0000256" key="1">
    <source>
        <dbReference type="SAM" id="Phobius"/>
    </source>
</evidence>
<keyword evidence="1" id="KW-1133">Transmembrane helix</keyword>
<organism evidence="2 3">
    <name type="scientific">Flavobacterium cheonanense</name>
    <dbReference type="NCBI Taxonomy" id="706183"/>
    <lineage>
        <taxon>Bacteria</taxon>
        <taxon>Pseudomonadati</taxon>
        <taxon>Bacteroidota</taxon>
        <taxon>Flavobacteriia</taxon>
        <taxon>Flavobacteriales</taxon>
        <taxon>Flavobacteriaceae</taxon>
        <taxon>Flavobacterium</taxon>
    </lineage>
</organism>
<name>A0ABP7W112_9FLAO</name>
<comment type="caution">
    <text evidence="2">The sequence shown here is derived from an EMBL/GenBank/DDBJ whole genome shotgun (WGS) entry which is preliminary data.</text>
</comment>
<feature type="transmembrane region" description="Helical" evidence="1">
    <location>
        <begin position="6"/>
        <end position="28"/>
    </location>
</feature>
<proteinExistence type="predicted"/>
<feature type="transmembrane region" description="Helical" evidence="1">
    <location>
        <begin position="40"/>
        <end position="60"/>
    </location>
</feature>
<evidence type="ECO:0000313" key="2">
    <source>
        <dbReference type="EMBL" id="GAA4078587.1"/>
    </source>
</evidence>
<dbReference type="Proteomes" id="UP001500367">
    <property type="component" value="Unassembled WGS sequence"/>
</dbReference>
<keyword evidence="1" id="KW-0472">Membrane</keyword>
<protein>
    <submittedName>
        <fullName evidence="2">Uncharacterized protein</fullName>
    </submittedName>
</protein>
<dbReference type="RefSeq" id="WP_344817093.1">
    <property type="nucleotide sequence ID" value="NZ_BAABCT010000008.1"/>
</dbReference>
<accession>A0ABP7W112</accession>
<keyword evidence="3" id="KW-1185">Reference proteome</keyword>
<reference evidence="3" key="1">
    <citation type="journal article" date="2019" name="Int. J. Syst. Evol. Microbiol.">
        <title>The Global Catalogue of Microorganisms (GCM) 10K type strain sequencing project: providing services to taxonomists for standard genome sequencing and annotation.</title>
        <authorList>
            <consortium name="The Broad Institute Genomics Platform"/>
            <consortium name="The Broad Institute Genome Sequencing Center for Infectious Disease"/>
            <person name="Wu L."/>
            <person name="Ma J."/>
        </authorList>
    </citation>
    <scope>NUCLEOTIDE SEQUENCE [LARGE SCALE GENOMIC DNA]</scope>
    <source>
        <strain evidence="3">JCM 17069</strain>
    </source>
</reference>
<dbReference type="EMBL" id="BAABCT010000008">
    <property type="protein sequence ID" value="GAA4078587.1"/>
    <property type="molecule type" value="Genomic_DNA"/>
</dbReference>
<gene>
    <name evidence="2" type="ORF">GCM10022389_25820</name>
</gene>
<evidence type="ECO:0000313" key="3">
    <source>
        <dbReference type="Proteomes" id="UP001500367"/>
    </source>
</evidence>
<sequence length="62" mass="7058">MEVFLLILLFILLIISPITLLIGLYKVLFQKEDKKFGIQLLIYSLIVLIIGFSSCIAFDVNP</sequence>
<keyword evidence="1" id="KW-0812">Transmembrane</keyword>